<name>F4XU67_9CYAN</name>
<dbReference type="eggNOG" id="COG0456">
    <property type="taxonomic scope" value="Bacteria"/>
</dbReference>
<evidence type="ECO:0000313" key="1">
    <source>
        <dbReference type="EMBL" id="EGJ32043.1"/>
    </source>
</evidence>
<dbReference type="EMBL" id="GL890930">
    <property type="protein sequence ID" value="EGJ32043.1"/>
    <property type="molecule type" value="Genomic_DNA"/>
</dbReference>
<dbReference type="AlphaFoldDB" id="F4XU67"/>
<organism evidence="1 2">
    <name type="scientific">Moorena producens 3L</name>
    <dbReference type="NCBI Taxonomy" id="489825"/>
    <lineage>
        <taxon>Bacteria</taxon>
        <taxon>Bacillati</taxon>
        <taxon>Cyanobacteriota</taxon>
        <taxon>Cyanophyceae</taxon>
        <taxon>Coleofasciculales</taxon>
        <taxon>Coleofasciculaceae</taxon>
        <taxon>Moorena</taxon>
    </lineage>
</organism>
<dbReference type="RefSeq" id="WP_008185999.1">
    <property type="nucleotide sequence ID" value="NZ_GL890930.1"/>
</dbReference>
<dbReference type="Proteomes" id="UP000003959">
    <property type="component" value="Unassembled WGS sequence"/>
</dbReference>
<sequence>MEQGVMTYRDRLSPWCIIKPLPKMQRIIVARFRRRTDAEAHLQVLRRLMPDMKYILIFDRDPEQEEINTLSAKLTV</sequence>
<gene>
    <name evidence="1" type="ORF">LYNGBM3L_31980</name>
</gene>
<accession>F4XU67</accession>
<evidence type="ECO:0000313" key="2">
    <source>
        <dbReference type="Proteomes" id="UP000003959"/>
    </source>
</evidence>
<reference evidence="2" key="1">
    <citation type="journal article" date="2011" name="Proc. Natl. Acad. Sci. U.S.A.">
        <title>Genomic insights into the physiology and ecology of the marine filamentous cyanobacterium Lyngbya majuscula.</title>
        <authorList>
            <person name="Jones A.C."/>
            <person name="Monroe E.A."/>
            <person name="Podell S."/>
            <person name="Hess W.R."/>
            <person name="Klages S."/>
            <person name="Esquenazi E."/>
            <person name="Niessen S."/>
            <person name="Hoover H."/>
            <person name="Rothmann M."/>
            <person name="Lasken R.S."/>
            <person name="Yates J.R.III."/>
            <person name="Reinhardt R."/>
            <person name="Kube M."/>
            <person name="Burkart M.D."/>
            <person name="Allen E.E."/>
            <person name="Dorrestein P.C."/>
            <person name="Gerwick W.H."/>
            <person name="Gerwick L."/>
        </authorList>
    </citation>
    <scope>NUCLEOTIDE SEQUENCE [LARGE SCALE GENOMIC DNA]</scope>
    <source>
        <strain evidence="2">3L</strain>
    </source>
</reference>
<protein>
    <submittedName>
        <fullName evidence="1">Uncharacterized protein</fullName>
    </submittedName>
</protein>
<proteinExistence type="predicted"/>
<dbReference type="HOGENOM" id="CLU_177748_1_1_3"/>
<keyword evidence="2" id="KW-1185">Reference proteome</keyword>